<sequence length="241" mass="26475">MPRLPPVTRAVEPAMSMITGRRGRHRAGDGGHSRSSRLRQNSTSASKAHRTPPSERPVTVRIGEPAGRTRVRTRALRYHEEQGLRVPRARRRRACPPAVGGRPCTADPRAPHGRTHQPLDRRTPAGHRRTPRRSRVAGALARRTCPHGGEGRRVAVGGPTPRRLDRPRRAPGRRLASGLTRPGGRRRSRPVDGASARVLNMEGAVNPPPLRSPRSRGAGSRKRTAVTGQEPCAHFTRKEHP</sequence>
<organism evidence="2 3">
    <name type="scientific">Streptomyces griseoviridis</name>
    <dbReference type="NCBI Taxonomy" id="45398"/>
    <lineage>
        <taxon>Bacteria</taxon>
        <taxon>Bacillati</taxon>
        <taxon>Actinomycetota</taxon>
        <taxon>Actinomycetes</taxon>
        <taxon>Kitasatosporales</taxon>
        <taxon>Streptomycetaceae</taxon>
        <taxon>Streptomyces</taxon>
    </lineage>
</organism>
<dbReference type="EMBL" id="JAURUD010000001">
    <property type="protein sequence ID" value="MDP9682229.1"/>
    <property type="molecule type" value="Genomic_DNA"/>
</dbReference>
<reference evidence="2 3" key="1">
    <citation type="submission" date="2023-07" db="EMBL/GenBank/DDBJ databases">
        <title>Sequencing the genomes of 1000 actinobacteria strains.</title>
        <authorList>
            <person name="Klenk H.-P."/>
        </authorList>
    </citation>
    <scope>NUCLEOTIDE SEQUENCE [LARGE SCALE GENOMIC DNA]</scope>
    <source>
        <strain evidence="2 3">DSM 40229</strain>
    </source>
</reference>
<protein>
    <submittedName>
        <fullName evidence="2">Uncharacterized protein</fullName>
    </submittedName>
</protein>
<proteinExistence type="predicted"/>
<name>A0ABT9LES9_STRGD</name>
<keyword evidence="3" id="KW-1185">Reference proteome</keyword>
<comment type="caution">
    <text evidence="2">The sequence shown here is derived from an EMBL/GenBank/DDBJ whole genome shotgun (WGS) entry which is preliminary data.</text>
</comment>
<feature type="region of interest" description="Disordered" evidence="1">
    <location>
        <begin position="94"/>
        <end position="241"/>
    </location>
</feature>
<gene>
    <name evidence="2" type="ORF">J2S47_002731</name>
</gene>
<accession>A0ABT9LES9</accession>
<dbReference type="Proteomes" id="UP001231675">
    <property type="component" value="Unassembled WGS sequence"/>
</dbReference>
<feature type="compositionally biased region" description="Basic residues" evidence="1">
    <location>
        <begin position="124"/>
        <end position="135"/>
    </location>
</feature>
<evidence type="ECO:0000313" key="3">
    <source>
        <dbReference type="Proteomes" id="UP001231675"/>
    </source>
</evidence>
<feature type="region of interest" description="Disordered" evidence="1">
    <location>
        <begin position="1"/>
        <end position="71"/>
    </location>
</feature>
<evidence type="ECO:0000256" key="1">
    <source>
        <dbReference type="SAM" id="MobiDB-lite"/>
    </source>
</evidence>
<evidence type="ECO:0000313" key="2">
    <source>
        <dbReference type="EMBL" id="MDP9682229.1"/>
    </source>
</evidence>